<accession>A0ACC1T669</accession>
<proteinExistence type="predicted"/>
<dbReference type="Proteomes" id="UP001148662">
    <property type="component" value="Unassembled WGS sequence"/>
</dbReference>
<name>A0ACC1T669_9APHY</name>
<protein>
    <submittedName>
        <fullName evidence="1">Uncharacterized protein</fullName>
    </submittedName>
</protein>
<evidence type="ECO:0000313" key="1">
    <source>
        <dbReference type="EMBL" id="KAJ3554176.1"/>
    </source>
</evidence>
<gene>
    <name evidence="1" type="ORF">NM688_g3244</name>
</gene>
<organism evidence="1 2">
    <name type="scientific">Phlebia brevispora</name>
    <dbReference type="NCBI Taxonomy" id="194682"/>
    <lineage>
        <taxon>Eukaryota</taxon>
        <taxon>Fungi</taxon>
        <taxon>Dikarya</taxon>
        <taxon>Basidiomycota</taxon>
        <taxon>Agaricomycotina</taxon>
        <taxon>Agaricomycetes</taxon>
        <taxon>Polyporales</taxon>
        <taxon>Meruliaceae</taxon>
        <taxon>Phlebia</taxon>
    </lineage>
</organism>
<comment type="caution">
    <text evidence="1">The sequence shown here is derived from an EMBL/GenBank/DDBJ whole genome shotgun (WGS) entry which is preliminary data.</text>
</comment>
<dbReference type="EMBL" id="JANHOG010000456">
    <property type="protein sequence ID" value="KAJ3554176.1"/>
    <property type="molecule type" value="Genomic_DNA"/>
</dbReference>
<reference evidence="1" key="1">
    <citation type="submission" date="2022-07" db="EMBL/GenBank/DDBJ databases">
        <title>Genome Sequence of Phlebia brevispora.</title>
        <authorList>
            <person name="Buettner E."/>
        </authorList>
    </citation>
    <scope>NUCLEOTIDE SEQUENCE</scope>
    <source>
        <strain evidence="1">MPL23</strain>
    </source>
</reference>
<keyword evidence="2" id="KW-1185">Reference proteome</keyword>
<evidence type="ECO:0000313" key="2">
    <source>
        <dbReference type="Proteomes" id="UP001148662"/>
    </source>
</evidence>
<sequence length="663" mass="73498">MAEIAVGAALPSFLNNAWSIYTTTSQLCSTVKYRRKQFQALLDRCQDIIQQIASSCQKEPEIQDDVMRGTNEIEGACDSVKGVLETVNEKGFLWCLMNAEKLDFLIKDCDGTLEKMFRVIYGITQSARVRKMARARDEDMNELSQSLSQLSQDETRLLEAIQDQGGVHRTPQELLVALLKHVQNHPLQSNARPEDVFISNAHRAICRLSNTRETSTVAAFVISSVEVEFNLHSPIGRGASGQVYRGDWNGAVVAVKRMHTHDAQVISDEQRKALRHEVRIWSTLHHPNVLTFYGACLEAEVPFLVMKYCPYGALPHYLAKYPEADRTKLSYEVSVGLAFLHSKGIVHADVKGANVLISEDHHALLSDFGLALKLFQFRSQSTFSSNIDRRRGTLLYMAPEVLQGQSPDTAADVYSLGLTIWEIYSDEVPFQSYLSAELLIDGVVTRQRRPDRPKSMSQDYVWNIMQKCWRAIREERPTAKEVQDVLRPVDEHSLQRTQSSLFSDPGLFEDGEDAFTSSTSTFASSSSTLTVNTSTGSAVKVSEWNQRTVTPGNFNGAESGFTSTGFSGFQNDSTLLDSGFSLVSEVSGYHAVASIPNAFGDIPSAAHRATSHRELIEPDPARVSEFVETAAAAASKGTMESKAGAVRVGTWLTARWSAAQRYA</sequence>